<keyword evidence="1" id="KW-1133">Transmembrane helix</keyword>
<evidence type="ECO:0000313" key="2">
    <source>
        <dbReference type="EMBL" id="SNS80645.1"/>
    </source>
</evidence>
<reference evidence="3" key="1">
    <citation type="submission" date="2017-06" db="EMBL/GenBank/DDBJ databases">
        <authorList>
            <person name="Varghese N."/>
            <person name="Submissions S."/>
        </authorList>
    </citation>
    <scope>NUCLEOTIDE SEQUENCE [LARGE SCALE GENOMIC DNA]</scope>
    <source>
        <strain evidence="3">LNB2</strain>
    </source>
</reference>
<evidence type="ECO:0000313" key="3">
    <source>
        <dbReference type="Proteomes" id="UP000198281"/>
    </source>
</evidence>
<proteinExistence type="predicted"/>
<organism evidence="2 3">
    <name type="scientific">Edaphosphingomonas laterariae</name>
    <dbReference type="NCBI Taxonomy" id="861865"/>
    <lineage>
        <taxon>Bacteria</taxon>
        <taxon>Pseudomonadati</taxon>
        <taxon>Pseudomonadota</taxon>
        <taxon>Alphaproteobacteria</taxon>
        <taxon>Sphingomonadales</taxon>
        <taxon>Rhizorhabdaceae</taxon>
        <taxon>Edaphosphingomonas</taxon>
    </lineage>
</organism>
<gene>
    <name evidence="2" type="ORF">SAMN06295912_11721</name>
</gene>
<dbReference type="Proteomes" id="UP000198281">
    <property type="component" value="Unassembled WGS sequence"/>
</dbReference>
<protein>
    <submittedName>
        <fullName evidence="2">Uncharacterized protein</fullName>
    </submittedName>
</protein>
<keyword evidence="1" id="KW-0812">Transmembrane</keyword>
<dbReference type="AlphaFoldDB" id="A0A239HHM4"/>
<accession>A0A239HHM4</accession>
<dbReference type="EMBL" id="FZOS01000017">
    <property type="protein sequence ID" value="SNS80645.1"/>
    <property type="molecule type" value="Genomic_DNA"/>
</dbReference>
<sequence length="73" mass="7592">MPAKAGIGARPGSDLTQIKAAIRGPVYPASGLVQEVAMTGLVDNWFNYVVLAEVLLFMGVLGYVSIADALAGR</sequence>
<dbReference type="RefSeq" id="WP_089220307.1">
    <property type="nucleotide sequence ID" value="NZ_FZOS01000017.1"/>
</dbReference>
<feature type="transmembrane region" description="Helical" evidence="1">
    <location>
        <begin position="45"/>
        <end position="66"/>
    </location>
</feature>
<name>A0A239HHM4_9SPHN</name>
<evidence type="ECO:0000256" key="1">
    <source>
        <dbReference type="SAM" id="Phobius"/>
    </source>
</evidence>
<keyword evidence="1" id="KW-0472">Membrane</keyword>
<keyword evidence="3" id="KW-1185">Reference proteome</keyword>